<sequence length="58" mass="6961">PEDKYFNQQFRHLSGTEMRHRNSRSDSVRYIPVTCVPVPYWHRVSVLNPTYKQTLLLV</sequence>
<comment type="caution">
    <text evidence="1">The sequence shown here is derived from an EMBL/GenBank/DDBJ whole genome shotgun (WGS) entry which is preliminary data.</text>
</comment>
<protein>
    <submittedName>
        <fullName evidence="1">Uncharacterized protein</fullName>
    </submittedName>
</protein>
<dbReference type="AlphaFoldDB" id="A0ABD0MZ22"/>
<evidence type="ECO:0000313" key="1">
    <source>
        <dbReference type="EMBL" id="KAL0153348.1"/>
    </source>
</evidence>
<name>A0ABD0MZ22_CIRMR</name>
<reference evidence="1 2" key="1">
    <citation type="submission" date="2024-05" db="EMBL/GenBank/DDBJ databases">
        <title>Genome sequencing and assembly of Indian major carp, Cirrhinus mrigala (Hamilton, 1822).</title>
        <authorList>
            <person name="Mohindra V."/>
            <person name="Chowdhury L.M."/>
            <person name="Lal K."/>
            <person name="Jena J.K."/>
        </authorList>
    </citation>
    <scope>NUCLEOTIDE SEQUENCE [LARGE SCALE GENOMIC DNA]</scope>
    <source>
        <strain evidence="1">CM1030</strain>
        <tissue evidence="1">Blood</tissue>
    </source>
</reference>
<organism evidence="1 2">
    <name type="scientific">Cirrhinus mrigala</name>
    <name type="common">Mrigala</name>
    <dbReference type="NCBI Taxonomy" id="683832"/>
    <lineage>
        <taxon>Eukaryota</taxon>
        <taxon>Metazoa</taxon>
        <taxon>Chordata</taxon>
        <taxon>Craniata</taxon>
        <taxon>Vertebrata</taxon>
        <taxon>Euteleostomi</taxon>
        <taxon>Actinopterygii</taxon>
        <taxon>Neopterygii</taxon>
        <taxon>Teleostei</taxon>
        <taxon>Ostariophysi</taxon>
        <taxon>Cypriniformes</taxon>
        <taxon>Cyprinidae</taxon>
        <taxon>Labeoninae</taxon>
        <taxon>Labeonini</taxon>
        <taxon>Cirrhinus</taxon>
    </lineage>
</organism>
<evidence type="ECO:0000313" key="2">
    <source>
        <dbReference type="Proteomes" id="UP001529510"/>
    </source>
</evidence>
<keyword evidence="2" id="KW-1185">Reference proteome</keyword>
<accession>A0ABD0MZ22</accession>
<dbReference type="Proteomes" id="UP001529510">
    <property type="component" value="Unassembled WGS sequence"/>
</dbReference>
<dbReference type="EMBL" id="JAMKFB020000118">
    <property type="protein sequence ID" value="KAL0153348.1"/>
    <property type="molecule type" value="Genomic_DNA"/>
</dbReference>
<gene>
    <name evidence="1" type="ORF">M9458_051344</name>
</gene>
<feature type="non-terminal residue" evidence="1">
    <location>
        <position position="1"/>
    </location>
</feature>
<proteinExistence type="predicted"/>